<dbReference type="InterPro" id="IPR018247">
    <property type="entry name" value="EF_Hand_1_Ca_BS"/>
</dbReference>
<name>A0AAE2VCL3_9BACT</name>
<evidence type="ECO:0000313" key="3">
    <source>
        <dbReference type="EMBL" id="MBK1855221.1"/>
    </source>
</evidence>
<evidence type="ECO:0000313" key="4">
    <source>
        <dbReference type="Proteomes" id="UP000634206"/>
    </source>
</evidence>
<reference evidence="3" key="1">
    <citation type="submission" date="2021-01" db="EMBL/GenBank/DDBJ databases">
        <title>Modified the classification status of verrucomicrobia.</title>
        <authorList>
            <person name="Feng X."/>
        </authorList>
    </citation>
    <scope>NUCLEOTIDE SEQUENCE</scope>
    <source>
        <strain evidence="3">5K15</strain>
    </source>
</reference>
<dbReference type="NCBIfam" id="TIGR02601">
    <property type="entry name" value="autotrns_rpt"/>
    <property type="match status" value="1"/>
</dbReference>
<dbReference type="PROSITE" id="PS00018">
    <property type="entry name" value="EF_HAND_1"/>
    <property type="match status" value="1"/>
</dbReference>
<gene>
    <name evidence="3" type="ORF">JIN83_09650</name>
</gene>
<dbReference type="EMBL" id="JAENIG010000005">
    <property type="protein sequence ID" value="MBK1855221.1"/>
    <property type="molecule type" value="Genomic_DNA"/>
</dbReference>
<feature type="chain" id="PRO_5042124640" evidence="2">
    <location>
        <begin position="19"/>
        <end position="761"/>
    </location>
</feature>
<evidence type="ECO:0000256" key="1">
    <source>
        <dbReference type="ARBA" id="ARBA00022729"/>
    </source>
</evidence>
<proteinExistence type="predicted"/>
<dbReference type="Proteomes" id="UP000634206">
    <property type="component" value="Unassembled WGS sequence"/>
</dbReference>
<dbReference type="AlphaFoldDB" id="A0AAE2VCL3"/>
<feature type="signal peptide" evidence="2">
    <location>
        <begin position="1"/>
        <end position="18"/>
    </location>
</feature>
<protein>
    <submittedName>
        <fullName evidence="3">Autotransporter-associated beta strand repeat-containing protein</fullName>
    </submittedName>
</protein>
<organism evidence="3 4">
    <name type="scientific">Oceaniferula flava</name>
    <dbReference type="NCBI Taxonomy" id="2800421"/>
    <lineage>
        <taxon>Bacteria</taxon>
        <taxon>Pseudomonadati</taxon>
        <taxon>Verrucomicrobiota</taxon>
        <taxon>Verrucomicrobiia</taxon>
        <taxon>Verrucomicrobiales</taxon>
        <taxon>Verrucomicrobiaceae</taxon>
        <taxon>Oceaniferula</taxon>
    </lineage>
</organism>
<keyword evidence="1 2" id="KW-0732">Signal</keyword>
<accession>A0AAE2VCL3</accession>
<dbReference type="Pfam" id="PF12951">
    <property type="entry name" value="PATR"/>
    <property type="match status" value="1"/>
</dbReference>
<dbReference type="InterPro" id="IPR013425">
    <property type="entry name" value="Autotrns_rpt"/>
</dbReference>
<dbReference type="RefSeq" id="WP_309489834.1">
    <property type="nucleotide sequence ID" value="NZ_JAENIG010000005.1"/>
</dbReference>
<comment type="caution">
    <text evidence="3">The sequence shown here is derived from an EMBL/GenBank/DDBJ whole genome shotgun (WGS) entry which is preliminary data.</text>
</comment>
<evidence type="ECO:0000256" key="2">
    <source>
        <dbReference type="SAM" id="SignalP"/>
    </source>
</evidence>
<sequence>MRLPHFSALLLVSLSAYSHGDTYTWLGGGANNNTTTEANWSSNTAPPHGQGVGTGAAVWDFFSEQSRSPYLVSDTKLGSIEFSSRLSYSLGGASRTISLNETILNDGGGTATLAPSISVNGGSASISATNGYIVLNGGVATNNKDLVLNADESQTLTINGVLSGGYLPNYGGVGLTKNGTGTLALAGNNTFSAPLNVTAGTLSLLDDNALSPNIESLSIAEDSTLVVGDGVSISDRPVILAGTLDFEGTSDWSFEDGLELVGAVVTSEDVPARVVLSASGTSGTLDSTDPIVYTGGGYLELKAKTGATLKIDGELNIDPDGSYTKVQVGDDGSEYEGTVEINNGINRYPGSNGSLYSIIVKSGTLRLGIGEYDEFFRFSLFEDGHVDIKNGHVSIPRLSGSGDMTVGVSGLTIFQDMDETYSGDIQGNEGSRVTKKGDSVLTVQGQLNPSSIIIEEGELKLDDGQLHATTGLSHETEVSGTGVLSGVGQVDDLRISSGGVLRPGLNEVGVMVADRVFLESGGIVEWSPDSWVGSAGVGWPTVSANSTTINATSSSRTVIRIDTDAISDFIDGNAKFVILSGSLTGFDADKFEIEDLSDSPLEGSWSVVDDASTTGLALKYTSADPYLAWINDHGYTGAEAEYAADPDGDGLVNGIEFVLGSAPSSDDGQSLPVPTVEDVNGSDHLCFTFTRTDESAYTSPTGMVSVDLSLWVPMYSVTGYIINETDLGNGKTEVKQYIPYDPQTTPKLFTRLEASAEPNDE</sequence>
<keyword evidence="4" id="KW-1185">Reference proteome</keyword>